<evidence type="ECO:0000313" key="1">
    <source>
        <dbReference type="EMBL" id="LAA67784.1"/>
    </source>
</evidence>
<proteinExistence type="predicted"/>
<reference evidence="1" key="2">
    <citation type="submission" date="2017-11" db="EMBL/GenBank/DDBJ databases">
        <title>Coralsnake Venomics: Analyses of Venom Gland Transcriptomes and Proteomes of Six Brazilian Taxa.</title>
        <authorList>
            <person name="Aird S.D."/>
            <person name="Jorge da Silva N."/>
            <person name="Qiu L."/>
            <person name="Villar-Briones A."/>
            <person name="Aparecida-Saddi V."/>
            <person name="Campos-Telles M.P."/>
            <person name="Grau M."/>
            <person name="Mikheyev A.S."/>
        </authorList>
    </citation>
    <scope>NUCLEOTIDE SEQUENCE</scope>
    <source>
        <tissue evidence="1">Venom_gland</tissue>
    </source>
</reference>
<accession>A0A2D4H753</accession>
<name>A0A2D4H753_MICLE</name>
<organism evidence="1">
    <name type="scientific">Micrurus lemniscatus lemniscatus</name>
    <dbReference type="NCBI Taxonomy" id="129467"/>
    <lineage>
        <taxon>Eukaryota</taxon>
        <taxon>Metazoa</taxon>
        <taxon>Chordata</taxon>
        <taxon>Craniata</taxon>
        <taxon>Vertebrata</taxon>
        <taxon>Euteleostomi</taxon>
        <taxon>Lepidosauria</taxon>
        <taxon>Squamata</taxon>
        <taxon>Bifurcata</taxon>
        <taxon>Unidentata</taxon>
        <taxon>Episquamata</taxon>
        <taxon>Toxicofera</taxon>
        <taxon>Serpentes</taxon>
        <taxon>Colubroidea</taxon>
        <taxon>Elapidae</taxon>
        <taxon>Elapinae</taxon>
        <taxon>Micrurus</taxon>
    </lineage>
</organism>
<sequence length="107" mass="12769">MLFSLSSFRHKYFIFRDTSLYNMLKLHNLRFEWSVINTYYLYQGSALLAEEFWELKSTNLKVASLRPLIYIIILASVYPLQYKGRFRMFPTNTVLSFLLPTGPTILW</sequence>
<reference evidence="1" key="1">
    <citation type="submission" date="2017-07" db="EMBL/GenBank/DDBJ databases">
        <authorList>
            <person name="Mikheyev A."/>
            <person name="Grau M."/>
        </authorList>
    </citation>
    <scope>NUCLEOTIDE SEQUENCE</scope>
    <source>
        <tissue evidence="1">Venom_gland</tissue>
    </source>
</reference>
<dbReference type="EMBL" id="IACK01005644">
    <property type="protein sequence ID" value="LAA67784.1"/>
    <property type="molecule type" value="Transcribed_RNA"/>
</dbReference>
<dbReference type="AlphaFoldDB" id="A0A2D4H753"/>
<protein>
    <submittedName>
        <fullName evidence="1">Uncharacterized protein</fullName>
    </submittedName>
</protein>